<dbReference type="InterPro" id="IPR008927">
    <property type="entry name" value="6-PGluconate_DH-like_C_sf"/>
</dbReference>
<comment type="pathway">
    <text evidence="1 10">Cofactor biosynthesis; (R)-pantothenate biosynthesis; (R)-pantoate from 3-methyl-2-oxobutanoate: step 2/2.</text>
</comment>
<comment type="function">
    <text evidence="10">Catalyzes the NADPH-dependent reduction of ketopantoate into pantoic acid.</text>
</comment>
<feature type="domain" description="Ketopantoate reductase N-terminal" evidence="11">
    <location>
        <begin position="14"/>
        <end position="162"/>
    </location>
</feature>
<dbReference type="InterPro" id="IPR013328">
    <property type="entry name" value="6PGD_dom2"/>
</dbReference>
<dbReference type="SUPFAM" id="SSF48179">
    <property type="entry name" value="6-phosphogluconate dehydrogenase C-terminal domain-like"/>
    <property type="match status" value="1"/>
</dbReference>
<comment type="catalytic activity">
    <reaction evidence="9 10">
        <text>(R)-pantoate + NADP(+) = 2-dehydropantoate + NADPH + H(+)</text>
        <dbReference type="Rhea" id="RHEA:16233"/>
        <dbReference type="ChEBI" id="CHEBI:11561"/>
        <dbReference type="ChEBI" id="CHEBI:15378"/>
        <dbReference type="ChEBI" id="CHEBI:15980"/>
        <dbReference type="ChEBI" id="CHEBI:57783"/>
        <dbReference type="ChEBI" id="CHEBI:58349"/>
        <dbReference type="EC" id="1.1.1.169"/>
    </reaction>
</comment>
<evidence type="ECO:0000256" key="3">
    <source>
        <dbReference type="ARBA" id="ARBA00013014"/>
    </source>
</evidence>
<dbReference type="Pfam" id="PF02558">
    <property type="entry name" value="ApbA"/>
    <property type="match status" value="1"/>
</dbReference>
<evidence type="ECO:0000256" key="1">
    <source>
        <dbReference type="ARBA" id="ARBA00004994"/>
    </source>
</evidence>
<dbReference type="Gene3D" id="1.10.1040.10">
    <property type="entry name" value="N-(1-d-carboxylethyl)-l-norvaline Dehydrogenase, domain 2"/>
    <property type="match status" value="1"/>
</dbReference>
<name>A0ABU9CAY5_9BURK</name>
<evidence type="ECO:0000256" key="9">
    <source>
        <dbReference type="ARBA" id="ARBA00048793"/>
    </source>
</evidence>
<reference evidence="13 14" key="1">
    <citation type="submission" date="2024-04" db="EMBL/GenBank/DDBJ databases">
        <title>Novel species of the genus Ideonella isolated from streams.</title>
        <authorList>
            <person name="Lu H."/>
        </authorList>
    </citation>
    <scope>NUCLEOTIDE SEQUENCE [LARGE SCALE GENOMIC DNA]</scope>
    <source>
        <strain evidence="13 14">DXS22W</strain>
    </source>
</reference>
<protein>
    <recommendedName>
        <fullName evidence="4 10">2-dehydropantoate 2-reductase</fullName>
        <ecNumber evidence="3 10">1.1.1.169</ecNumber>
    </recommendedName>
    <alternativeName>
        <fullName evidence="8 10">Ketopantoate reductase</fullName>
    </alternativeName>
</protein>
<dbReference type="InterPro" id="IPR036291">
    <property type="entry name" value="NAD(P)-bd_dom_sf"/>
</dbReference>
<dbReference type="GO" id="GO:0008677">
    <property type="term" value="F:2-dehydropantoate 2-reductase activity"/>
    <property type="evidence" value="ECO:0007669"/>
    <property type="project" value="UniProtKB-EC"/>
</dbReference>
<dbReference type="PANTHER" id="PTHR43765">
    <property type="entry name" value="2-DEHYDROPANTOATE 2-REDUCTASE-RELATED"/>
    <property type="match status" value="1"/>
</dbReference>
<dbReference type="NCBIfam" id="TIGR00745">
    <property type="entry name" value="apbA_panE"/>
    <property type="match status" value="1"/>
</dbReference>
<dbReference type="InterPro" id="IPR050838">
    <property type="entry name" value="Ketopantoate_reductase"/>
</dbReference>
<dbReference type="InterPro" id="IPR003710">
    <property type="entry name" value="ApbA"/>
</dbReference>
<evidence type="ECO:0000256" key="2">
    <source>
        <dbReference type="ARBA" id="ARBA00007870"/>
    </source>
</evidence>
<evidence type="ECO:0000256" key="7">
    <source>
        <dbReference type="ARBA" id="ARBA00023002"/>
    </source>
</evidence>
<evidence type="ECO:0000256" key="10">
    <source>
        <dbReference type="RuleBase" id="RU362068"/>
    </source>
</evidence>
<dbReference type="Gene3D" id="3.40.50.720">
    <property type="entry name" value="NAD(P)-binding Rossmann-like Domain"/>
    <property type="match status" value="1"/>
</dbReference>
<proteinExistence type="inferred from homology"/>
<keyword evidence="14" id="KW-1185">Reference proteome</keyword>
<evidence type="ECO:0000256" key="8">
    <source>
        <dbReference type="ARBA" id="ARBA00032024"/>
    </source>
</evidence>
<evidence type="ECO:0000259" key="11">
    <source>
        <dbReference type="Pfam" id="PF02558"/>
    </source>
</evidence>
<dbReference type="SUPFAM" id="SSF51735">
    <property type="entry name" value="NAD(P)-binding Rossmann-fold domains"/>
    <property type="match status" value="1"/>
</dbReference>
<organism evidence="13 14">
    <name type="scientific">Pseudaquabacterium inlustre</name>
    <dbReference type="NCBI Taxonomy" id="2984192"/>
    <lineage>
        <taxon>Bacteria</taxon>
        <taxon>Pseudomonadati</taxon>
        <taxon>Pseudomonadota</taxon>
        <taxon>Betaproteobacteria</taxon>
        <taxon>Burkholderiales</taxon>
        <taxon>Sphaerotilaceae</taxon>
        <taxon>Pseudaquabacterium</taxon>
    </lineage>
</organism>
<dbReference type="NCBIfam" id="NF006083">
    <property type="entry name" value="PRK08229.1"/>
    <property type="match status" value="1"/>
</dbReference>
<evidence type="ECO:0000313" key="13">
    <source>
        <dbReference type="EMBL" id="MEK8049029.1"/>
    </source>
</evidence>
<dbReference type="EC" id="1.1.1.169" evidence="3 10"/>
<feature type="domain" description="Ketopantoate reductase C-terminal" evidence="12">
    <location>
        <begin position="187"/>
        <end position="323"/>
    </location>
</feature>
<dbReference type="Proteomes" id="UP001365405">
    <property type="component" value="Unassembled WGS sequence"/>
</dbReference>
<comment type="caution">
    <text evidence="13">The sequence shown here is derived from an EMBL/GenBank/DDBJ whole genome shotgun (WGS) entry which is preliminary data.</text>
</comment>
<keyword evidence="6 10" id="KW-0521">NADP</keyword>
<gene>
    <name evidence="13" type="ORF">AACH10_02140</name>
</gene>
<dbReference type="InterPro" id="IPR013752">
    <property type="entry name" value="KPA_reductase"/>
</dbReference>
<keyword evidence="5 10" id="KW-0566">Pantothenate biosynthesis</keyword>
<evidence type="ECO:0000256" key="6">
    <source>
        <dbReference type="ARBA" id="ARBA00022857"/>
    </source>
</evidence>
<dbReference type="Pfam" id="PF08546">
    <property type="entry name" value="ApbA_C"/>
    <property type="match status" value="1"/>
</dbReference>
<sequence length="343" mass="35727">MPPPALGPDACDPVLVMGAGSIGGWLGGRLAAADVPVVMVGRPRTLDAMRARGLTLTDCDGGRLHLPPERLTLAESVPEGLRPGLALMCVKTAATPTAAAELGEKLPAGTPVISMQNGLGNAARIAAAAPRLAALPGMVPYNVAELSPGHLHRGTGGRLAAQAHPALAPWWPVLQAAGLDVDVHEDLTAVQWGKLLLNLNNAVNALSGLPLRAQLLDRDLRRCTAALMRETLRLLDRAGIVPARLSPLPPAWLPEVLSLPSPLFRAVAARMLRIDDKARSSMADDLALGRVTEVDALNGEVLRLAAQLGLAAPVNARLVALVHSWSRLSPPLGGPALREALGV</sequence>
<comment type="similarity">
    <text evidence="2 10">Belongs to the ketopantoate reductase family.</text>
</comment>
<dbReference type="InterPro" id="IPR013332">
    <property type="entry name" value="KPR_N"/>
</dbReference>
<accession>A0ABU9CAY5</accession>
<dbReference type="PANTHER" id="PTHR43765:SF2">
    <property type="entry name" value="2-DEHYDROPANTOATE 2-REDUCTASE"/>
    <property type="match status" value="1"/>
</dbReference>
<evidence type="ECO:0000256" key="5">
    <source>
        <dbReference type="ARBA" id="ARBA00022655"/>
    </source>
</evidence>
<dbReference type="RefSeq" id="WP_341408703.1">
    <property type="nucleotide sequence ID" value="NZ_JBBUTH010000001.1"/>
</dbReference>
<keyword evidence="7 10" id="KW-0560">Oxidoreductase</keyword>
<evidence type="ECO:0000259" key="12">
    <source>
        <dbReference type="Pfam" id="PF08546"/>
    </source>
</evidence>
<evidence type="ECO:0000313" key="14">
    <source>
        <dbReference type="Proteomes" id="UP001365405"/>
    </source>
</evidence>
<evidence type="ECO:0000256" key="4">
    <source>
        <dbReference type="ARBA" id="ARBA00019465"/>
    </source>
</evidence>
<dbReference type="EMBL" id="JBBUTH010000001">
    <property type="protein sequence ID" value="MEK8049029.1"/>
    <property type="molecule type" value="Genomic_DNA"/>
</dbReference>